<comment type="pathway">
    <text evidence="3">Amino-acid biosynthesis; ergothioneine biosynthesis.</text>
</comment>
<organism evidence="6 7">
    <name type="scientific">Flavobacterium fluviale</name>
    <dbReference type="NCBI Taxonomy" id="2249356"/>
    <lineage>
        <taxon>Bacteria</taxon>
        <taxon>Pseudomonadati</taxon>
        <taxon>Bacteroidota</taxon>
        <taxon>Flavobacteriia</taxon>
        <taxon>Flavobacteriales</taxon>
        <taxon>Flavobacteriaceae</taxon>
        <taxon>Flavobacterium</taxon>
    </lineage>
</organism>
<reference evidence="6 7" key="1">
    <citation type="submission" date="2018-06" db="EMBL/GenBank/DDBJ databases">
        <title>Genome sequencing of Flavobacterium.</title>
        <authorList>
            <person name="Baek M.-G."/>
            <person name="Yi H."/>
        </authorList>
    </citation>
    <scope>NUCLEOTIDE SEQUENCE [LARGE SCALE GENOMIC DNA]</scope>
    <source>
        <strain evidence="6 7">HYN0086</strain>
    </source>
</reference>
<dbReference type="SUPFAM" id="SSF56436">
    <property type="entry name" value="C-type lectin-like"/>
    <property type="match status" value="1"/>
</dbReference>
<dbReference type="GO" id="GO:0052699">
    <property type="term" value="P:ergothioneine biosynthetic process"/>
    <property type="evidence" value="ECO:0007669"/>
    <property type="project" value="InterPro"/>
</dbReference>
<sequence length="393" mass="46080">MYEKQTLINQERLIEKYNSVRSHSENICKPLEIEDYVVQPVVDVSPPKWHLGHTTWFFETFILKPYSKDYKVFNDQYDFVFNSYYESLGARVVRTDRGNLSRPSVTDVYQYRAYVDEQMEAFLQNKILSPDLAAIMELGLNHEQQHQELLYSDIKYILGHNPLFPVYSSDIIFDQNSAQSNKFVKIESGIYEIGYGGEDFCFDNELGRHKVYLDTFKIAKNPVTNAQYLEFIADGGYTNFKYWHSEGWDWVKENAAKSPLYWHYIDDKWMNYTLGGLKEIELNEPVCHVNFYEASAFASWKGMRLPTEAEWETASPQLNWGQRWEWTDSAYLPYPGFQKAPGAIGEYNGKFMVSQMVLRGASVATPKGHSRATYRNFFHPRHQWQFMGIRLVK</sequence>
<dbReference type="KEGG" id="ffl:HYN86_16085"/>
<dbReference type="InterPro" id="IPR024775">
    <property type="entry name" value="DinB-like"/>
</dbReference>
<evidence type="ECO:0000259" key="4">
    <source>
        <dbReference type="Pfam" id="PF03781"/>
    </source>
</evidence>
<dbReference type="AlphaFoldDB" id="A0A344LVT6"/>
<name>A0A344LVT6_9FLAO</name>
<evidence type="ECO:0000256" key="2">
    <source>
        <dbReference type="ARBA" id="ARBA00023004"/>
    </source>
</evidence>
<keyword evidence="7" id="KW-1185">Reference proteome</keyword>
<dbReference type="OrthoDB" id="9768004at2"/>
<dbReference type="InterPro" id="IPR005532">
    <property type="entry name" value="SUMF_dom"/>
</dbReference>
<feature type="domain" description="DinB-like" evidence="5">
    <location>
        <begin position="21"/>
        <end position="148"/>
    </location>
</feature>
<dbReference type="Proteomes" id="UP000251561">
    <property type="component" value="Chromosome"/>
</dbReference>
<dbReference type="InterPro" id="IPR051043">
    <property type="entry name" value="Sulfatase_Mod_Factor_Kinase"/>
</dbReference>
<dbReference type="InterPro" id="IPR042095">
    <property type="entry name" value="SUMF_sf"/>
</dbReference>
<dbReference type="PANTHER" id="PTHR23150">
    <property type="entry name" value="SULFATASE MODIFYING FACTOR 1, 2"/>
    <property type="match status" value="1"/>
</dbReference>
<keyword evidence="1" id="KW-0560">Oxidoreductase</keyword>
<dbReference type="InterPro" id="IPR016187">
    <property type="entry name" value="CTDL_fold"/>
</dbReference>
<evidence type="ECO:0000313" key="6">
    <source>
        <dbReference type="EMBL" id="AXB58028.1"/>
    </source>
</evidence>
<dbReference type="Gene3D" id="3.90.1580.10">
    <property type="entry name" value="paralog of FGE (formylglycine-generating enzyme)"/>
    <property type="match status" value="2"/>
</dbReference>
<evidence type="ECO:0000256" key="3">
    <source>
        <dbReference type="ARBA" id="ARBA00037882"/>
    </source>
</evidence>
<protein>
    <submittedName>
        <fullName evidence="6">Ergothioneine biosynthesis protein EgtB</fullName>
    </submittedName>
</protein>
<keyword evidence="2" id="KW-0408">Iron</keyword>
<evidence type="ECO:0000313" key="7">
    <source>
        <dbReference type="Proteomes" id="UP000251561"/>
    </source>
</evidence>
<gene>
    <name evidence="6" type="ORF">HYN86_16085</name>
</gene>
<dbReference type="InterPro" id="IPR017806">
    <property type="entry name" value="EgtB"/>
</dbReference>
<dbReference type="Pfam" id="PF12867">
    <property type="entry name" value="DinB_2"/>
    <property type="match status" value="1"/>
</dbReference>
<dbReference type="PANTHER" id="PTHR23150:SF36">
    <property type="entry name" value="HERCYNINE OXYGENASE"/>
    <property type="match status" value="1"/>
</dbReference>
<evidence type="ECO:0000259" key="5">
    <source>
        <dbReference type="Pfam" id="PF12867"/>
    </source>
</evidence>
<dbReference type="NCBIfam" id="TIGR03440">
    <property type="entry name" value="egtB_TIGR03440"/>
    <property type="match status" value="1"/>
</dbReference>
<dbReference type="Pfam" id="PF03781">
    <property type="entry name" value="FGE-sulfatase"/>
    <property type="match status" value="1"/>
</dbReference>
<feature type="domain" description="Sulfatase-modifying factor enzyme-like" evidence="4">
    <location>
        <begin position="181"/>
        <end position="330"/>
    </location>
</feature>
<dbReference type="EMBL" id="CP030261">
    <property type="protein sequence ID" value="AXB58028.1"/>
    <property type="molecule type" value="Genomic_DNA"/>
</dbReference>
<accession>A0A344LVT6</accession>
<dbReference type="RefSeq" id="WP_113678957.1">
    <property type="nucleotide sequence ID" value="NZ_CP030261.1"/>
</dbReference>
<proteinExistence type="predicted"/>
<evidence type="ECO:0000256" key="1">
    <source>
        <dbReference type="ARBA" id="ARBA00023002"/>
    </source>
</evidence>